<evidence type="ECO:0000313" key="9">
    <source>
        <dbReference type="Proteomes" id="UP000494206"/>
    </source>
</evidence>
<dbReference type="AlphaFoldDB" id="A0A8S1EKH1"/>
<proteinExistence type="predicted"/>
<dbReference type="Proteomes" id="UP000494206">
    <property type="component" value="Unassembled WGS sequence"/>
</dbReference>
<dbReference type="InterPro" id="IPR001965">
    <property type="entry name" value="Znf_PHD"/>
</dbReference>
<keyword evidence="3" id="KW-0862">Zinc</keyword>
<evidence type="ECO:0000259" key="6">
    <source>
        <dbReference type="PROSITE" id="PS50016"/>
    </source>
</evidence>
<sequence length="1163" mass="132027">MVPSDLRPRGSLYTVAPGAPIFSANQDPFSACMKCGKKLSGVTKIPKVLDDLSIILNCGHVLCTNCVHLNEDQRVNKGRPAHCQHDFQCVECGYLSPPLTIPNNVRVCERRYMDLSALVKHEPCECDICTNGIPSSFDPKLNNIAYCGVHPNKKTTYFCNPCGKHLCECCISENPHDFFTVDHLYTRVNMPSPRLEDTMLQSDTFYSSLTRLKLDIFMKKQAFLQRSKNLRNNLGNAFLAIINTAIGRFCEIDSRIQKEEEKLCGMHSLIDENIDNAMRRIRIGKEMDDLARSRTLFPDDVVSDCYKSSAQKIFKDAITLNNTAINLSRDFEKSKIEIHSNIAYTDVIKCVAGLFGEMSSSVEGRKINYKLDPFSQLITFDKVIVEVPFDHLGLKDEDFSTSANAVTLSADGFSKFNNALTACKMSEEQKSRVRGSMRHKNSRGTYSDKLLEQNKNDILKLYSPDGHLVTNNVSIATNGFCSTRTGTSSKTIRNFIYAFYFGFSPFKFYKCRVLTYFLAAAFVSRVYFGFIFARSYSQPGPSPGENQGNDLLQPHLLHNVNPSMTTAEYLHATRGTRPKRTPSANNAMHIPFSELVEYTKAIYMYQFLTPTQQMTILRGAHMMTESMNKLSLTQTQRDALMDSNKKKLRALIDEYLGPQKKQEEEEKARALAAKKSSKAKQNTALLTSKQTLYPVHRLPPPKRDNNYQQQFDSRATQCVPKPTYDQEKYRPIPTAYNPQHLASSTTSSPPSSNLAPRSIPTKQTQTPRSQPVKQLPRVQPVQQPTTSHQQTIQQPTTSNSSQAIQQQISSRLHAFQQCTTSRPKSVQQHTASRQQPEQQQQTSDFDLSKVKVECEETAEDVKPDVMVLKKQMEEARNQETTDYHPLQDHSYCSTVEEEESTTNNNVVQNGPNGRLILRLPASLRSSFKKQESQSHETASNASDVQVIEDEDKESVRTFDDDGTHRWCFICNDERFDIADEEKGICTTCPKVFHRKCTIPQMRVPWEADENWQCIFCRPIPQLVEPTYMMNDRNRHLCSLVLAKCFLTRRATMFLVGQGAQRKTFSDVAHNLEPDSHSAYQTVMEFIRGLNEVFIQNSASYPSTSVKGTAIQKVWVHYSRAVKKHLPEYASELWLYLSLYSQSSSKRKNLTSSDHASSTKKRRN</sequence>
<keyword evidence="9" id="KW-1185">Reference proteome</keyword>
<dbReference type="EMBL" id="CADEPM010000002">
    <property type="protein sequence ID" value="CAB3400445.1"/>
    <property type="molecule type" value="Genomic_DNA"/>
</dbReference>
<dbReference type="CDD" id="cd19756">
    <property type="entry name" value="Bbox2"/>
    <property type="match status" value="1"/>
</dbReference>
<feature type="compositionally biased region" description="Polar residues" evidence="5">
    <location>
        <begin position="760"/>
        <end position="772"/>
    </location>
</feature>
<dbReference type="PROSITE" id="PS50016">
    <property type="entry name" value="ZF_PHD_2"/>
    <property type="match status" value="1"/>
</dbReference>
<feature type="domain" description="PHD-type" evidence="6">
    <location>
        <begin position="964"/>
        <end position="1019"/>
    </location>
</feature>
<evidence type="ECO:0000256" key="1">
    <source>
        <dbReference type="ARBA" id="ARBA00022723"/>
    </source>
</evidence>
<reference evidence="8 9" key="1">
    <citation type="submission" date="2020-04" db="EMBL/GenBank/DDBJ databases">
        <authorList>
            <person name="Laetsch R D."/>
            <person name="Stevens L."/>
            <person name="Kumar S."/>
            <person name="Blaxter L. M."/>
        </authorList>
    </citation>
    <scope>NUCLEOTIDE SEQUENCE [LARGE SCALE GENOMIC DNA]</scope>
</reference>
<feature type="compositionally biased region" description="Low complexity" evidence="5">
    <location>
        <begin position="743"/>
        <end position="752"/>
    </location>
</feature>
<evidence type="ECO:0000259" key="7">
    <source>
        <dbReference type="PROSITE" id="PS50119"/>
    </source>
</evidence>
<dbReference type="InterPro" id="IPR013083">
    <property type="entry name" value="Znf_RING/FYVE/PHD"/>
</dbReference>
<dbReference type="SUPFAM" id="SSF57903">
    <property type="entry name" value="FYVE/PHD zinc finger"/>
    <property type="match status" value="1"/>
</dbReference>
<dbReference type="PROSITE" id="PS00518">
    <property type="entry name" value="ZF_RING_1"/>
    <property type="match status" value="1"/>
</dbReference>
<evidence type="ECO:0000313" key="8">
    <source>
        <dbReference type="EMBL" id="CAB3400445.1"/>
    </source>
</evidence>
<protein>
    <submittedName>
        <fullName evidence="8">Uncharacterized protein</fullName>
    </submittedName>
</protein>
<dbReference type="GO" id="GO:0008270">
    <property type="term" value="F:zinc ion binding"/>
    <property type="evidence" value="ECO:0007669"/>
    <property type="project" value="UniProtKB-KW"/>
</dbReference>
<accession>A0A8S1EKH1</accession>
<feature type="compositionally biased region" description="Polar residues" evidence="5">
    <location>
        <begin position="706"/>
        <end position="716"/>
    </location>
</feature>
<keyword evidence="2 4" id="KW-0863">Zinc-finger</keyword>
<feature type="region of interest" description="Disordered" evidence="5">
    <location>
        <begin position="660"/>
        <end position="846"/>
    </location>
</feature>
<organism evidence="8 9">
    <name type="scientific">Caenorhabditis bovis</name>
    <dbReference type="NCBI Taxonomy" id="2654633"/>
    <lineage>
        <taxon>Eukaryota</taxon>
        <taxon>Metazoa</taxon>
        <taxon>Ecdysozoa</taxon>
        <taxon>Nematoda</taxon>
        <taxon>Chromadorea</taxon>
        <taxon>Rhabditida</taxon>
        <taxon>Rhabditina</taxon>
        <taxon>Rhabditomorpha</taxon>
        <taxon>Rhabditoidea</taxon>
        <taxon>Rhabditidae</taxon>
        <taxon>Peloderinae</taxon>
        <taxon>Caenorhabditis</taxon>
    </lineage>
</organism>
<feature type="domain" description="B box-type" evidence="7">
    <location>
        <begin position="142"/>
        <end position="188"/>
    </location>
</feature>
<feature type="compositionally biased region" description="Basic and acidic residues" evidence="5">
    <location>
        <begin position="660"/>
        <end position="669"/>
    </location>
</feature>
<dbReference type="InterPro" id="IPR019787">
    <property type="entry name" value="Znf_PHD-finger"/>
</dbReference>
<dbReference type="InterPro" id="IPR011011">
    <property type="entry name" value="Znf_FYVE_PHD"/>
</dbReference>
<dbReference type="Gene3D" id="3.30.40.10">
    <property type="entry name" value="Zinc/RING finger domain, C3HC4 (zinc finger)"/>
    <property type="match status" value="1"/>
</dbReference>
<dbReference type="Pfam" id="PF00643">
    <property type="entry name" value="zf-B_box"/>
    <property type="match status" value="1"/>
</dbReference>
<dbReference type="InterPro" id="IPR000315">
    <property type="entry name" value="Znf_B-box"/>
</dbReference>
<evidence type="ECO:0000256" key="5">
    <source>
        <dbReference type="SAM" id="MobiDB-lite"/>
    </source>
</evidence>
<feature type="compositionally biased region" description="Polar residues" evidence="5">
    <location>
        <begin position="780"/>
        <end position="799"/>
    </location>
</feature>
<comment type="caution">
    <text evidence="8">The sequence shown here is derived from an EMBL/GenBank/DDBJ whole genome shotgun (WGS) entry which is preliminary data.</text>
</comment>
<dbReference type="InterPro" id="IPR017907">
    <property type="entry name" value="Znf_RING_CS"/>
</dbReference>
<feature type="compositionally biased region" description="Low complexity" evidence="5">
    <location>
        <begin position="800"/>
        <end position="810"/>
    </location>
</feature>
<evidence type="ECO:0000256" key="4">
    <source>
        <dbReference type="PROSITE-ProRule" id="PRU00024"/>
    </source>
</evidence>
<evidence type="ECO:0000256" key="3">
    <source>
        <dbReference type="ARBA" id="ARBA00022833"/>
    </source>
</evidence>
<feature type="compositionally biased region" description="Polar residues" evidence="5">
    <location>
        <begin position="682"/>
        <end position="691"/>
    </location>
</feature>
<dbReference type="SMART" id="SM00249">
    <property type="entry name" value="PHD"/>
    <property type="match status" value="1"/>
</dbReference>
<dbReference type="InterPro" id="IPR001841">
    <property type="entry name" value="Znf_RING"/>
</dbReference>
<keyword evidence="1" id="KW-0479">Metal-binding</keyword>
<dbReference type="OrthoDB" id="1870062at2759"/>
<dbReference type="SUPFAM" id="SSF57845">
    <property type="entry name" value="B-box zinc-binding domain"/>
    <property type="match status" value="1"/>
</dbReference>
<gene>
    <name evidence="8" type="ORF">CBOVIS_LOCUS3388</name>
</gene>
<dbReference type="SMART" id="SM00184">
    <property type="entry name" value="RING"/>
    <property type="match status" value="2"/>
</dbReference>
<dbReference type="PROSITE" id="PS50119">
    <property type="entry name" value="ZF_BBOX"/>
    <property type="match status" value="1"/>
</dbReference>
<name>A0A8S1EKH1_9PELO</name>
<evidence type="ECO:0000256" key="2">
    <source>
        <dbReference type="ARBA" id="ARBA00022771"/>
    </source>
</evidence>
<feature type="compositionally biased region" description="Polar residues" evidence="5">
    <location>
        <begin position="816"/>
        <end position="833"/>
    </location>
</feature>